<dbReference type="Pfam" id="PF07811">
    <property type="entry name" value="TadE"/>
    <property type="match status" value="1"/>
</dbReference>
<keyword evidence="1" id="KW-1133">Transmembrane helix</keyword>
<accession>A0AA45WRK1</accession>
<reference evidence="3" key="1">
    <citation type="submission" date="2017-05" db="EMBL/GenBank/DDBJ databases">
        <authorList>
            <person name="Varghese N."/>
            <person name="Submissions S."/>
        </authorList>
    </citation>
    <scope>NUCLEOTIDE SEQUENCE</scope>
    <source>
        <strain evidence="3">DSM 45262</strain>
    </source>
</reference>
<gene>
    <name evidence="3" type="ORF">SAMN06265361_10797</name>
</gene>
<feature type="domain" description="TadE-like" evidence="2">
    <location>
        <begin position="14"/>
        <end position="56"/>
    </location>
</feature>
<keyword evidence="4" id="KW-1185">Reference proteome</keyword>
<keyword evidence="1" id="KW-0472">Membrane</keyword>
<evidence type="ECO:0000256" key="1">
    <source>
        <dbReference type="SAM" id="Phobius"/>
    </source>
</evidence>
<dbReference type="InterPro" id="IPR012495">
    <property type="entry name" value="TadE-like_dom"/>
</dbReference>
<name>A0AA45WRK1_9BACL</name>
<keyword evidence="1" id="KW-0812">Transmembrane</keyword>
<sequence length="126" mass="14035">MNMRENQGSRKRKGSATLEFITIIPLVFFMCLVVWQFFVAGMAVMETQSLVKEGVRLTASSGKPEKEEARGKKVFPNTEDYHLSSYEVKIKDGQVIAKAKTEIDIVFLPGSSSVSFETKAKSPVIN</sequence>
<evidence type="ECO:0000313" key="4">
    <source>
        <dbReference type="Proteomes" id="UP001157946"/>
    </source>
</evidence>
<comment type="caution">
    <text evidence="3">The sequence shown here is derived from an EMBL/GenBank/DDBJ whole genome shotgun (WGS) entry which is preliminary data.</text>
</comment>
<feature type="transmembrane region" description="Helical" evidence="1">
    <location>
        <begin position="20"/>
        <end position="45"/>
    </location>
</feature>
<dbReference type="Proteomes" id="UP001157946">
    <property type="component" value="Unassembled WGS sequence"/>
</dbReference>
<evidence type="ECO:0000313" key="3">
    <source>
        <dbReference type="EMBL" id="SMP30694.1"/>
    </source>
</evidence>
<dbReference type="EMBL" id="FXTU01000007">
    <property type="protein sequence ID" value="SMP30694.1"/>
    <property type="molecule type" value="Genomic_DNA"/>
</dbReference>
<proteinExistence type="predicted"/>
<organism evidence="3 4">
    <name type="scientific">Laceyella tengchongensis</name>
    <dbReference type="NCBI Taxonomy" id="574699"/>
    <lineage>
        <taxon>Bacteria</taxon>
        <taxon>Bacillati</taxon>
        <taxon>Bacillota</taxon>
        <taxon>Bacilli</taxon>
        <taxon>Bacillales</taxon>
        <taxon>Thermoactinomycetaceae</taxon>
        <taxon>Laceyella</taxon>
    </lineage>
</organism>
<protein>
    <submittedName>
        <fullName evidence="3">TadE-like protein</fullName>
    </submittedName>
</protein>
<evidence type="ECO:0000259" key="2">
    <source>
        <dbReference type="Pfam" id="PF07811"/>
    </source>
</evidence>
<dbReference type="AlphaFoldDB" id="A0AA45WRK1"/>